<evidence type="ECO:0000313" key="4">
    <source>
        <dbReference type="Proteomes" id="UP001597521"/>
    </source>
</evidence>
<keyword evidence="1" id="KW-0732">Signal</keyword>
<keyword evidence="4" id="KW-1185">Reference proteome</keyword>
<reference evidence="4" key="1">
    <citation type="journal article" date="2019" name="Int. J. Syst. Evol. Microbiol.">
        <title>The Global Catalogue of Microorganisms (GCM) 10K type strain sequencing project: providing services to taxonomists for standard genome sequencing and annotation.</title>
        <authorList>
            <consortium name="The Broad Institute Genomics Platform"/>
            <consortium name="The Broad Institute Genome Sequencing Center for Infectious Disease"/>
            <person name="Wu L."/>
            <person name="Ma J."/>
        </authorList>
    </citation>
    <scope>NUCLEOTIDE SEQUENCE [LARGE SCALE GENOMIC DNA]</scope>
    <source>
        <strain evidence="4">CCM 7427</strain>
    </source>
</reference>
<protein>
    <submittedName>
        <fullName evidence="3">Molybdopterin-dependent oxidoreductase</fullName>
    </submittedName>
</protein>
<dbReference type="InterPro" id="IPR036374">
    <property type="entry name" value="OxRdtase_Mopterin-bd_sf"/>
</dbReference>
<dbReference type="InterPro" id="IPR000572">
    <property type="entry name" value="OxRdtase_Mopterin-bd_dom"/>
</dbReference>
<gene>
    <name evidence="3" type="ORF">ACFSX5_09420</name>
</gene>
<proteinExistence type="predicted"/>
<evidence type="ECO:0000313" key="3">
    <source>
        <dbReference type="EMBL" id="MFD2648010.1"/>
    </source>
</evidence>
<dbReference type="EMBL" id="JBHUNP010000001">
    <property type="protein sequence ID" value="MFD2648010.1"/>
    <property type="molecule type" value="Genomic_DNA"/>
</dbReference>
<organism evidence="3 4">
    <name type="scientific">Devosia albogilva</name>
    <dbReference type="NCBI Taxonomy" id="429726"/>
    <lineage>
        <taxon>Bacteria</taxon>
        <taxon>Pseudomonadati</taxon>
        <taxon>Pseudomonadota</taxon>
        <taxon>Alphaproteobacteria</taxon>
        <taxon>Hyphomicrobiales</taxon>
        <taxon>Devosiaceae</taxon>
        <taxon>Devosia</taxon>
    </lineage>
</organism>
<feature type="domain" description="Oxidoreductase molybdopterin-binding" evidence="2">
    <location>
        <begin position="80"/>
        <end position="154"/>
    </location>
</feature>
<dbReference type="RefSeq" id="WP_386833075.1">
    <property type="nucleotide sequence ID" value="NZ_JBHUNP010000001.1"/>
</dbReference>
<dbReference type="Pfam" id="PF00174">
    <property type="entry name" value="Oxidored_molyb"/>
    <property type="match status" value="1"/>
</dbReference>
<accession>A0ABW5QJT7</accession>
<evidence type="ECO:0000259" key="2">
    <source>
        <dbReference type="Pfam" id="PF00174"/>
    </source>
</evidence>
<dbReference type="Proteomes" id="UP001597521">
    <property type="component" value="Unassembled WGS sequence"/>
</dbReference>
<dbReference type="Gene3D" id="3.90.420.10">
    <property type="entry name" value="Oxidoreductase, molybdopterin-binding domain"/>
    <property type="match status" value="1"/>
</dbReference>
<name>A0ABW5QJT7_9HYPH</name>
<feature type="chain" id="PRO_5046637239" evidence="1">
    <location>
        <begin position="34"/>
        <end position="180"/>
    </location>
</feature>
<sequence length="180" mass="19448">MPRGKSGAGGLGAGWRWLAAALLFALTAAAPPAAEPLPQPTGPVILVVSGAVAVTNSGRGAEFDRDMLYALGLTEVSTTTAWTDGVQHFQGVLLRDVLERVGAVGTTITGLALNDYRAPIPFEDAALYDVLLATVMNGAEMQVRDRGPLWIVYPRDAHPELQEPQYNDRWVWQLRELQVQ</sequence>
<comment type="caution">
    <text evidence="3">The sequence shown here is derived from an EMBL/GenBank/DDBJ whole genome shotgun (WGS) entry which is preliminary data.</text>
</comment>
<feature type="signal peptide" evidence="1">
    <location>
        <begin position="1"/>
        <end position="33"/>
    </location>
</feature>
<evidence type="ECO:0000256" key="1">
    <source>
        <dbReference type="SAM" id="SignalP"/>
    </source>
</evidence>
<dbReference type="SUPFAM" id="SSF56524">
    <property type="entry name" value="Oxidoreductase molybdopterin-binding domain"/>
    <property type="match status" value="1"/>
</dbReference>